<evidence type="ECO:0000313" key="1">
    <source>
        <dbReference type="EMBL" id="SEM62646.1"/>
    </source>
</evidence>
<accession>A0A1H7ZWN8</accession>
<sequence length="243" mass="26625">MTDRGRQALHRTADTLLIGPSQMHWTGRDLVITIDEVSGPPVIGRVRGTITLTPQAVTGAELLLTPDGAHVWRPFAPVARIAVDLEAKGWQWSGHGYHDANFGTRALEVDFDRWTWGRYPTATGATVFYDAVRRDGSTLDTAIAFGPDGSASLTTAPANTDFAATGWRIRRATRADPGTTPRQVMAMLDAPFYSRSAVQTVLDGETVTGVHEALDLTRFRNPVVKAMLTARVPRRSRWPHPLT</sequence>
<reference evidence="1 2" key="1">
    <citation type="submission" date="2016-10" db="EMBL/GenBank/DDBJ databases">
        <authorList>
            <person name="de Groot N.N."/>
        </authorList>
    </citation>
    <scope>NUCLEOTIDE SEQUENCE [LARGE SCALE GENOMIC DNA]</scope>
    <source>
        <strain evidence="1 2">DSM 16213</strain>
    </source>
</reference>
<name>A0A1H7ZWN8_9RHOB</name>
<evidence type="ECO:0000313" key="2">
    <source>
        <dbReference type="Proteomes" id="UP000199585"/>
    </source>
</evidence>
<dbReference type="SUPFAM" id="SSF159245">
    <property type="entry name" value="AttH-like"/>
    <property type="match status" value="1"/>
</dbReference>
<proteinExistence type="predicted"/>
<protein>
    <submittedName>
        <fullName evidence="1">Hydroxyneurosporene synthase</fullName>
    </submittedName>
</protein>
<organism evidence="1 2">
    <name type="scientific">Loktanella fryxellensis</name>
    <dbReference type="NCBI Taxonomy" id="245187"/>
    <lineage>
        <taxon>Bacteria</taxon>
        <taxon>Pseudomonadati</taxon>
        <taxon>Pseudomonadota</taxon>
        <taxon>Alphaproteobacteria</taxon>
        <taxon>Rhodobacterales</taxon>
        <taxon>Roseobacteraceae</taxon>
        <taxon>Loktanella</taxon>
    </lineage>
</organism>
<dbReference type="Proteomes" id="UP000199585">
    <property type="component" value="Unassembled WGS sequence"/>
</dbReference>
<gene>
    <name evidence="1" type="ORF">SAMN04488003_102163</name>
</gene>
<dbReference type="STRING" id="245187.SAMN04488003_102163"/>
<dbReference type="AlphaFoldDB" id="A0A1H7ZWN8"/>
<dbReference type="CDD" id="cd21471">
    <property type="entry name" value="CrtC-like"/>
    <property type="match status" value="1"/>
</dbReference>
<dbReference type="EMBL" id="FOCI01000002">
    <property type="protein sequence ID" value="SEM62646.1"/>
    <property type="molecule type" value="Genomic_DNA"/>
</dbReference>
<keyword evidence="2" id="KW-1185">Reference proteome</keyword>